<dbReference type="PANTHER" id="PTHR24221:SF654">
    <property type="entry name" value="ATP-BINDING CASSETTE SUB-FAMILY B MEMBER 6"/>
    <property type="match status" value="1"/>
</dbReference>
<feature type="transmembrane region" description="Helical" evidence="9">
    <location>
        <begin position="258"/>
        <end position="280"/>
    </location>
</feature>
<dbReference type="InterPro" id="IPR011527">
    <property type="entry name" value="ABC1_TM_dom"/>
</dbReference>
<evidence type="ECO:0000256" key="3">
    <source>
        <dbReference type="ARBA" id="ARBA00022475"/>
    </source>
</evidence>
<accession>A0A926DUZ0</accession>
<evidence type="ECO:0000256" key="4">
    <source>
        <dbReference type="ARBA" id="ARBA00022692"/>
    </source>
</evidence>
<dbReference type="FunFam" id="3.40.50.300:FF:000221">
    <property type="entry name" value="Multidrug ABC transporter ATP-binding protein"/>
    <property type="match status" value="1"/>
</dbReference>
<dbReference type="GO" id="GO:0005886">
    <property type="term" value="C:plasma membrane"/>
    <property type="evidence" value="ECO:0007669"/>
    <property type="project" value="UniProtKB-SubCell"/>
</dbReference>
<evidence type="ECO:0000256" key="2">
    <source>
        <dbReference type="ARBA" id="ARBA00022448"/>
    </source>
</evidence>
<dbReference type="InterPro" id="IPR039421">
    <property type="entry name" value="Type_1_exporter"/>
</dbReference>
<evidence type="ECO:0000259" key="10">
    <source>
        <dbReference type="PROSITE" id="PS50893"/>
    </source>
</evidence>
<dbReference type="CDD" id="cd07346">
    <property type="entry name" value="ABC_6TM_exporters"/>
    <property type="match status" value="1"/>
</dbReference>
<evidence type="ECO:0000256" key="9">
    <source>
        <dbReference type="SAM" id="Phobius"/>
    </source>
</evidence>
<dbReference type="PANTHER" id="PTHR24221">
    <property type="entry name" value="ATP-BINDING CASSETTE SUB-FAMILY B"/>
    <property type="match status" value="1"/>
</dbReference>
<dbReference type="GO" id="GO:0005524">
    <property type="term" value="F:ATP binding"/>
    <property type="evidence" value="ECO:0007669"/>
    <property type="project" value="UniProtKB-KW"/>
</dbReference>
<comment type="caution">
    <text evidence="12">The sequence shown here is derived from an EMBL/GenBank/DDBJ whole genome shotgun (WGS) entry which is preliminary data.</text>
</comment>
<evidence type="ECO:0000313" key="12">
    <source>
        <dbReference type="EMBL" id="MBC8545176.1"/>
    </source>
</evidence>
<feature type="transmembrane region" description="Helical" evidence="9">
    <location>
        <begin position="77"/>
        <end position="100"/>
    </location>
</feature>
<evidence type="ECO:0000256" key="1">
    <source>
        <dbReference type="ARBA" id="ARBA00004651"/>
    </source>
</evidence>
<evidence type="ECO:0000259" key="11">
    <source>
        <dbReference type="PROSITE" id="PS50929"/>
    </source>
</evidence>
<feature type="domain" description="ABC transporter" evidence="10">
    <location>
        <begin position="348"/>
        <end position="586"/>
    </location>
</feature>
<dbReference type="InterPro" id="IPR003439">
    <property type="entry name" value="ABC_transporter-like_ATP-bd"/>
</dbReference>
<dbReference type="InterPro" id="IPR036640">
    <property type="entry name" value="ABC1_TM_sf"/>
</dbReference>
<dbReference type="Pfam" id="PF00664">
    <property type="entry name" value="ABC_membrane"/>
    <property type="match status" value="1"/>
</dbReference>
<dbReference type="Proteomes" id="UP000657006">
    <property type="component" value="Unassembled WGS sequence"/>
</dbReference>
<evidence type="ECO:0000256" key="8">
    <source>
        <dbReference type="ARBA" id="ARBA00023136"/>
    </source>
</evidence>
<dbReference type="GO" id="GO:0016887">
    <property type="term" value="F:ATP hydrolysis activity"/>
    <property type="evidence" value="ECO:0007669"/>
    <property type="project" value="InterPro"/>
</dbReference>
<feature type="transmembrane region" description="Helical" evidence="9">
    <location>
        <begin position="145"/>
        <end position="163"/>
    </location>
</feature>
<gene>
    <name evidence="12" type="ORF">H8730_16700</name>
</gene>
<keyword evidence="3" id="KW-1003">Cell membrane</keyword>
<comment type="subcellular location">
    <subcellularLocation>
        <location evidence="1">Cell membrane</location>
        <topology evidence="1">Multi-pass membrane protein</topology>
    </subcellularLocation>
</comment>
<dbReference type="InterPro" id="IPR003593">
    <property type="entry name" value="AAA+_ATPase"/>
</dbReference>
<evidence type="ECO:0000256" key="5">
    <source>
        <dbReference type="ARBA" id="ARBA00022741"/>
    </source>
</evidence>
<keyword evidence="7 9" id="KW-1133">Transmembrane helix</keyword>
<evidence type="ECO:0000256" key="7">
    <source>
        <dbReference type="ARBA" id="ARBA00022989"/>
    </source>
</evidence>
<dbReference type="Pfam" id="PF00005">
    <property type="entry name" value="ABC_tran"/>
    <property type="match status" value="1"/>
</dbReference>
<dbReference type="RefSeq" id="WP_177713739.1">
    <property type="nucleotide sequence ID" value="NZ_JACRSQ010000052.1"/>
</dbReference>
<dbReference type="PROSITE" id="PS00211">
    <property type="entry name" value="ABC_TRANSPORTER_1"/>
    <property type="match status" value="1"/>
</dbReference>
<dbReference type="SMART" id="SM00382">
    <property type="entry name" value="AAA"/>
    <property type="match status" value="1"/>
</dbReference>
<keyword evidence="2" id="KW-0813">Transport</keyword>
<dbReference type="EMBL" id="JACRSQ010000052">
    <property type="protein sequence ID" value="MBC8545176.1"/>
    <property type="molecule type" value="Genomic_DNA"/>
</dbReference>
<organism evidence="12 13">
    <name type="scientific">Bianquea renquensis</name>
    <dbReference type="NCBI Taxonomy" id="2763661"/>
    <lineage>
        <taxon>Bacteria</taxon>
        <taxon>Bacillati</taxon>
        <taxon>Bacillota</taxon>
        <taxon>Clostridia</taxon>
        <taxon>Eubacteriales</taxon>
        <taxon>Bianqueaceae</taxon>
        <taxon>Bianquea</taxon>
    </lineage>
</organism>
<sequence length="609" mass="66816">MKETKKNAVFRVFETAHCSPGRYLLGVSCQALSILLSGVPFYTVYRIIRIFLLASLDGVAVDTGSVWLWAWITAGSIVLGIGLSIAGSFICHACAFDALYDLRMQILDHMGKLNLGFYTGGQSGAVQKMMNENMEKMENIIAHDFPNLVGAGILLAALGVLLFSLNIPLALTIFAALLIAFLIQFSAFGGKSGQQIWADLNRSSTELDAAFSEYVAGMEEEKIFGRPEAAARRLTALVEKNRGHWIAYLKRVTPVYGAYKTITISVLAFVLVAGCVLLYFNPGDTALILEVLMSLIVGPAVISPLMELVELGADLRNLSVRMDQVEEVLKNPAMPEGIRNHAEEGTEIGFHDVSFSYQDAADPLRRMALDHVSMKIPAGCFAALVGPSGGGKSTAGQLLARFWDVERGAITIGGQDIRDFTMEALMEQISFVFQDTYIFAESVYDNIAMHRPVSREAVEQAAKAARCHEFICSLPQGYETRLGDGGHKLSGGEAQRIAIARAILKDTPIVILDEAMAFTDAENELALREGMAELLKGKTVLMIAHRLYSIQDADRIFVLENGRLKEEGTHSELLQADRLYAHLWNIQNETEQWQMKTSGIQREGGESYA</sequence>
<dbReference type="AlphaFoldDB" id="A0A926DUZ0"/>
<dbReference type="InterPro" id="IPR027417">
    <property type="entry name" value="P-loop_NTPase"/>
</dbReference>
<feature type="domain" description="ABC transmembrane type-1" evidence="11">
    <location>
        <begin position="24"/>
        <end position="317"/>
    </location>
</feature>
<keyword evidence="5" id="KW-0547">Nucleotide-binding</keyword>
<dbReference type="PROSITE" id="PS50893">
    <property type="entry name" value="ABC_TRANSPORTER_2"/>
    <property type="match status" value="1"/>
</dbReference>
<keyword evidence="8 9" id="KW-0472">Membrane</keyword>
<evidence type="ECO:0000256" key="6">
    <source>
        <dbReference type="ARBA" id="ARBA00022840"/>
    </source>
</evidence>
<keyword evidence="4 9" id="KW-0812">Transmembrane</keyword>
<dbReference type="Gene3D" id="1.20.1560.10">
    <property type="entry name" value="ABC transporter type 1, transmembrane domain"/>
    <property type="match status" value="1"/>
</dbReference>
<dbReference type="Gene3D" id="3.40.50.300">
    <property type="entry name" value="P-loop containing nucleotide triphosphate hydrolases"/>
    <property type="match status" value="1"/>
</dbReference>
<protein>
    <submittedName>
        <fullName evidence="12">ABC transporter ATP-binding protein</fullName>
    </submittedName>
</protein>
<dbReference type="PROSITE" id="PS50929">
    <property type="entry name" value="ABC_TM1F"/>
    <property type="match status" value="1"/>
</dbReference>
<feature type="transmembrane region" description="Helical" evidence="9">
    <location>
        <begin position="169"/>
        <end position="188"/>
    </location>
</feature>
<feature type="transmembrane region" description="Helical" evidence="9">
    <location>
        <begin position="23"/>
        <end position="43"/>
    </location>
</feature>
<dbReference type="GO" id="GO:0140359">
    <property type="term" value="F:ABC-type transporter activity"/>
    <property type="evidence" value="ECO:0007669"/>
    <property type="project" value="InterPro"/>
</dbReference>
<dbReference type="InterPro" id="IPR017871">
    <property type="entry name" value="ABC_transporter-like_CS"/>
</dbReference>
<name>A0A926DUZ0_9FIRM</name>
<keyword evidence="13" id="KW-1185">Reference proteome</keyword>
<dbReference type="SUPFAM" id="SSF52540">
    <property type="entry name" value="P-loop containing nucleoside triphosphate hydrolases"/>
    <property type="match status" value="1"/>
</dbReference>
<dbReference type="SUPFAM" id="SSF90123">
    <property type="entry name" value="ABC transporter transmembrane region"/>
    <property type="match status" value="1"/>
</dbReference>
<reference evidence="12" key="1">
    <citation type="submission" date="2020-08" db="EMBL/GenBank/DDBJ databases">
        <title>Genome public.</title>
        <authorList>
            <person name="Liu C."/>
            <person name="Sun Q."/>
        </authorList>
    </citation>
    <scope>NUCLEOTIDE SEQUENCE</scope>
    <source>
        <strain evidence="12">NSJ-32</strain>
    </source>
</reference>
<keyword evidence="6 12" id="KW-0067">ATP-binding</keyword>
<proteinExistence type="predicted"/>
<evidence type="ECO:0000313" key="13">
    <source>
        <dbReference type="Proteomes" id="UP000657006"/>
    </source>
</evidence>